<keyword evidence="9" id="KW-1185">Reference proteome</keyword>
<proteinExistence type="predicted"/>
<evidence type="ECO:0000256" key="3">
    <source>
        <dbReference type="ARBA" id="ARBA00022833"/>
    </source>
</evidence>
<feature type="domain" description="MYND-type" evidence="7">
    <location>
        <begin position="138"/>
        <end position="179"/>
    </location>
</feature>
<evidence type="ECO:0000256" key="4">
    <source>
        <dbReference type="PROSITE-ProRule" id="PRU00134"/>
    </source>
</evidence>
<keyword evidence="2 4" id="KW-0863">Zinc-finger</keyword>
<gene>
    <name evidence="8" type="ORF">GSI_06703</name>
</gene>
<dbReference type="SUPFAM" id="SSF48452">
    <property type="entry name" value="TPR-like"/>
    <property type="match status" value="1"/>
</dbReference>
<evidence type="ECO:0000313" key="8">
    <source>
        <dbReference type="EMBL" id="PIL31999.1"/>
    </source>
</evidence>
<name>A0A2G8SE21_9APHY</name>
<dbReference type="PROSITE" id="PS50865">
    <property type="entry name" value="ZF_MYND_2"/>
    <property type="match status" value="1"/>
</dbReference>
<feature type="region of interest" description="Disordered" evidence="6">
    <location>
        <begin position="1"/>
        <end position="20"/>
    </location>
</feature>
<keyword evidence="3" id="KW-0862">Zinc</keyword>
<evidence type="ECO:0000256" key="1">
    <source>
        <dbReference type="ARBA" id="ARBA00022723"/>
    </source>
</evidence>
<evidence type="ECO:0000256" key="6">
    <source>
        <dbReference type="SAM" id="MobiDB-lite"/>
    </source>
</evidence>
<dbReference type="OrthoDB" id="5231159at2759"/>
<dbReference type="Gene3D" id="1.25.40.10">
    <property type="entry name" value="Tetratricopeptide repeat domain"/>
    <property type="match status" value="1"/>
</dbReference>
<dbReference type="Proteomes" id="UP000230002">
    <property type="component" value="Unassembled WGS sequence"/>
</dbReference>
<keyword evidence="1" id="KW-0479">Metal-binding</keyword>
<dbReference type="STRING" id="1077348.A0A2G8SE21"/>
<reference evidence="8 9" key="1">
    <citation type="journal article" date="2015" name="Sci. Rep.">
        <title>Chromosome-level genome map provides insights into diverse defense mechanisms in the medicinal fungus Ganoderma sinense.</title>
        <authorList>
            <person name="Zhu Y."/>
            <person name="Xu J."/>
            <person name="Sun C."/>
            <person name="Zhou S."/>
            <person name="Xu H."/>
            <person name="Nelson D.R."/>
            <person name="Qian J."/>
            <person name="Song J."/>
            <person name="Luo H."/>
            <person name="Xiang L."/>
            <person name="Li Y."/>
            <person name="Xu Z."/>
            <person name="Ji A."/>
            <person name="Wang L."/>
            <person name="Lu S."/>
            <person name="Hayward A."/>
            <person name="Sun W."/>
            <person name="Li X."/>
            <person name="Schwartz D.C."/>
            <person name="Wang Y."/>
            <person name="Chen S."/>
        </authorList>
    </citation>
    <scope>NUCLEOTIDE SEQUENCE [LARGE SCALE GENOMIC DNA]</scope>
    <source>
        <strain evidence="8 9">ZZ0214-1</strain>
    </source>
</reference>
<dbReference type="SUPFAM" id="SSF144232">
    <property type="entry name" value="HIT/MYND zinc finger-like"/>
    <property type="match status" value="1"/>
</dbReference>
<evidence type="ECO:0000256" key="2">
    <source>
        <dbReference type="ARBA" id="ARBA00022771"/>
    </source>
</evidence>
<organism evidence="8 9">
    <name type="scientific">Ganoderma sinense ZZ0214-1</name>
    <dbReference type="NCBI Taxonomy" id="1077348"/>
    <lineage>
        <taxon>Eukaryota</taxon>
        <taxon>Fungi</taxon>
        <taxon>Dikarya</taxon>
        <taxon>Basidiomycota</taxon>
        <taxon>Agaricomycotina</taxon>
        <taxon>Agaricomycetes</taxon>
        <taxon>Polyporales</taxon>
        <taxon>Polyporaceae</taxon>
        <taxon>Ganoderma</taxon>
    </lineage>
</organism>
<dbReference type="EMBL" id="AYKW01000012">
    <property type="protein sequence ID" value="PIL31999.1"/>
    <property type="molecule type" value="Genomic_DNA"/>
</dbReference>
<dbReference type="Pfam" id="PF01753">
    <property type="entry name" value="zf-MYND"/>
    <property type="match status" value="1"/>
</dbReference>
<dbReference type="AlphaFoldDB" id="A0A2G8SE21"/>
<evidence type="ECO:0000313" key="9">
    <source>
        <dbReference type="Proteomes" id="UP000230002"/>
    </source>
</evidence>
<feature type="repeat" description="TPR" evidence="5">
    <location>
        <begin position="63"/>
        <end position="96"/>
    </location>
</feature>
<dbReference type="InterPro" id="IPR019734">
    <property type="entry name" value="TPR_rpt"/>
</dbReference>
<dbReference type="GO" id="GO:0008270">
    <property type="term" value="F:zinc ion binding"/>
    <property type="evidence" value="ECO:0007669"/>
    <property type="project" value="UniProtKB-KW"/>
</dbReference>
<keyword evidence="5" id="KW-0802">TPR repeat</keyword>
<dbReference type="PROSITE" id="PS50005">
    <property type="entry name" value="TPR"/>
    <property type="match status" value="1"/>
</dbReference>
<dbReference type="Gene3D" id="6.10.140.2220">
    <property type="match status" value="1"/>
</dbReference>
<feature type="compositionally biased region" description="Polar residues" evidence="6">
    <location>
        <begin position="1"/>
        <end position="10"/>
    </location>
</feature>
<comment type="caution">
    <text evidence="8">The sequence shown here is derived from an EMBL/GenBank/DDBJ whole genome shotgun (WGS) entry which is preliminary data.</text>
</comment>
<evidence type="ECO:0000259" key="7">
    <source>
        <dbReference type="PROSITE" id="PS50865"/>
    </source>
</evidence>
<protein>
    <recommendedName>
        <fullName evidence="7">MYND-type domain-containing protein</fullName>
    </recommendedName>
</protein>
<dbReference type="Pfam" id="PF13424">
    <property type="entry name" value="TPR_12"/>
    <property type="match status" value="1"/>
</dbReference>
<accession>A0A2G8SE21</accession>
<evidence type="ECO:0000256" key="5">
    <source>
        <dbReference type="PROSITE-ProRule" id="PRU00339"/>
    </source>
</evidence>
<dbReference type="InterPro" id="IPR002893">
    <property type="entry name" value="Znf_MYND"/>
</dbReference>
<sequence length="183" mass="20063">MDATLTFSADSPSPSSSPLDAEVSNLTLQARQLDARGCYYDAERLLHKAMGLVDLNVPSSSLANLLSGLGELYFHMGNLDGAEEWFQKSLDVGVLVHNFKGIAAGRENLARVRRVRGEVLKAKALKVLGAPDDMCCGSYSCANGLLRTSDLRICGGCKGAFYCSHNCQREDWERHKRRCRHGL</sequence>
<dbReference type="InterPro" id="IPR011990">
    <property type="entry name" value="TPR-like_helical_dom_sf"/>
</dbReference>